<name>A0AC61RDT3_9FIRM</name>
<dbReference type="Proteomes" id="UP000308836">
    <property type="component" value="Unassembled WGS sequence"/>
</dbReference>
<accession>A0AC61RDT3</accession>
<evidence type="ECO:0000313" key="2">
    <source>
        <dbReference type="Proteomes" id="UP000308836"/>
    </source>
</evidence>
<protein>
    <submittedName>
        <fullName evidence="1">MBL fold metallo-hydrolase</fullName>
    </submittedName>
</protein>
<reference evidence="1" key="1">
    <citation type="submission" date="2019-04" db="EMBL/GenBank/DDBJ databases">
        <title>Microbes associate with the intestines of laboratory mice.</title>
        <authorList>
            <person name="Navarre W."/>
            <person name="Wong E."/>
            <person name="Huang K."/>
            <person name="Tropini C."/>
            <person name="Ng K."/>
            <person name="Yu B."/>
        </authorList>
    </citation>
    <scope>NUCLEOTIDE SEQUENCE</scope>
    <source>
        <strain evidence="1">NM09_H32</strain>
    </source>
</reference>
<evidence type="ECO:0000313" key="1">
    <source>
        <dbReference type="EMBL" id="TGY67142.1"/>
    </source>
</evidence>
<gene>
    <name evidence="1" type="ORF">E5336_01645</name>
</gene>
<dbReference type="EMBL" id="SRYG01000002">
    <property type="protein sequence ID" value="TGY67142.1"/>
    <property type="molecule type" value="Genomic_DNA"/>
</dbReference>
<sequence length="629" mass="70887">MNAWLLVGLGVWLSAMLDPFYCLFFCGFASLYFAFRFPKTWTSALFLGLALLRLGFSCASAEAKPGEYTVYEVKANYALARNGRAKIVLYQVPNAAYGDRYAVQTLEPIHSLHNLSLFSFEAHMAKQGVELYARDPVLIAASNSVQARIFRSLQARDDPFLLGALYGIAEKESFFATLGLPLVTLFCFGERWMRRRFGSSWSRPLTAFGVIGYGIFFFFHPALIRLTLVQLTKWHTDDWRLAFAWPMIGYVLLRPAGALDLVLVVPVLWTWIHQKGWSGRNQKAVQLLALALLQVLFFSQLDLVALVLTGVFKKGYALLLIASLLPVSWPWLAWLKRLPDQTWLTWTIRSTIPFLACALCFLACVLLGASWKKTIRTGLLSFGVLAASLFFDPFFHVYMLDIGQGDCALLVEPFQKSAVLIDAGQNVFRDNVATVIVPFLRSRGIRQLDAVVVTHNDFDHSGGVEELQKQIPVRQIVTSRDERVDVDYPFVSLLPAREVQEENDESIVSYFSYDGIDYLWMGDAGVEIERQLLKQYDLSKVDVLKLGHHGSQTSSDFSFLAQTNPQLALISVGENNRYGHPHPRVIQNLRNLEIDTLMTKDDGMVHIFSLGRFCFVESAKGKIGMLDRG</sequence>
<keyword evidence="2" id="KW-1185">Reference proteome</keyword>
<organism evidence="1 2">
    <name type="scientific">Dubosiella muris</name>
    <dbReference type="NCBI Taxonomy" id="3038133"/>
    <lineage>
        <taxon>Bacteria</taxon>
        <taxon>Bacillati</taxon>
        <taxon>Bacillota</taxon>
        <taxon>Erysipelotrichia</taxon>
        <taxon>Erysipelotrichales</taxon>
        <taxon>Erysipelotrichaceae</taxon>
        <taxon>Dubosiella</taxon>
    </lineage>
</organism>
<proteinExistence type="predicted"/>
<comment type="caution">
    <text evidence="1">The sequence shown here is derived from an EMBL/GenBank/DDBJ whole genome shotgun (WGS) entry which is preliminary data.</text>
</comment>